<dbReference type="InParanoid" id="M7Y3X2"/>
<dbReference type="Proteomes" id="UP000010953">
    <property type="component" value="Unassembled WGS sequence"/>
</dbReference>
<reference evidence="1" key="1">
    <citation type="submission" date="2013-01" db="EMBL/GenBank/DDBJ databases">
        <title>Genome assembly of Mariniradius saccharolyticus AK6.</title>
        <authorList>
            <person name="Vaidya B."/>
            <person name="Khatri I."/>
            <person name="Tanuku N.R.S."/>
            <person name="Subramanian S."/>
            <person name="Pinnaka A."/>
        </authorList>
    </citation>
    <scope>NUCLEOTIDE SEQUENCE [LARGE SCALE GENOMIC DNA]</scope>
    <source>
        <strain evidence="1">AK6</strain>
    </source>
</reference>
<organism evidence="1 2">
    <name type="scientific">Mariniradius saccharolyticus AK6</name>
    <dbReference type="NCBI Taxonomy" id="1239962"/>
    <lineage>
        <taxon>Bacteria</taxon>
        <taxon>Pseudomonadati</taxon>
        <taxon>Bacteroidota</taxon>
        <taxon>Cytophagia</taxon>
        <taxon>Cytophagales</taxon>
        <taxon>Cyclobacteriaceae</taxon>
        <taxon>Mariniradius</taxon>
    </lineage>
</organism>
<gene>
    <name evidence="1" type="ORF">C943_00190</name>
</gene>
<sequence>MVLDVETEFQNKSNYPNLTLRFFNFHLVATKSPGQLDRGFAY</sequence>
<evidence type="ECO:0000313" key="2">
    <source>
        <dbReference type="Proteomes" id="UP000010953"/>
    </source>
</evidence>
<accession>M7Y3X2</accession>
<comment type="caution">
    <text evidence="1">The sequence shown here is derived from an EMBL/GenBank/DDBJ whole genome shotgun (WGS) entry which is preliminary data.</text>
</comment>
<dbReference type="EMBL" id="AMZY02000001">
    <property type="protein sequence ID" value="EMS35417.1"/>
    <property type="molecule type" value="Genomic_DNA"/>
</dbReference>
<protein>
    <submittedName>
        <fullName evidence="1">Uncharacterized protein</fullName>
    </submittedName>
</protein>
<evidence type="ECO:0000313" key="1">
    <source>
        <dbReference type="EMBL" id="EMS35417.1"/>
    </source>
</evidence>
<dbReference type="AlphaFoldDB" id="M7Y3X2"/>
<name>M7Y3X2_9BACT</name>
<proteinExistence type="predicted"/>
<keyword evidence="2" id="KW-1185">Reference proteome</keyword>
<dbReference type="STRING" id="1239962.C943_00190"/>